<protein>
    <recommendedName>
        <fullName evidence="2">DUF2231 domain-containing protein</fullName>
    </recommendedName>
</protein>
<sequence>MNEAHLHMVVNHFPIIGTILALGILIVGLILKNHSVRNTSYVLFIVAAIFGALSMGTGEGAEELVKDMPNVGWDIIHEHEEIAEKLVLLLYVLGLLSIIALYLNFKKNTKEKLVSLCIVGIGVVSLFLVQKVGTSGGEIRHTEIREGFQNTTTEKEVIDHDK</sequence>
<feature type="transmembrane region" description="Helical" evidence="1">
    <location>
        <begin position="12"/>
        <end position="31"/>
    </location>
</feature>
<gene>
    <name evidence="3" type="ORF">MG292_08695</name>
</gene>
<evidence type="ECO:0000259" key="2">
    <source>
        <dbReference type="Pfam" id="PF09990"/>
    </source>
</evidence>
<feature type="domain" description="DUF2231" evidence="2">
    <location>
        <begin position="6"/>
        <end position="139"/>
    </location>
</feature>
<dbReference type="Pfam" id="PF09990">
    <property type="entry name" value="DUF2231"/>
    <property type="match status" value="1"/>
</dbReference>
<evidence type="ECO:0000313" key="4">
    <source>
        <dbReference type="Proteomes" id="UP001232117"/>
    </source>
</evidence>
<dbReference type="Proteomes" id="UP001232117">
    <property type="component" value="Chromosome"/>
</dbReference>
<name>A0ABY8N4L5_9FLAO</name>
<keyword evidence="4" id="KW-1185">Reference proteome</keyword>
<keyword evidence="1" id="KW-1133">Transmembrane helix</keyword>
<feature type="transmembrane region" description="Helical" evidence="1">
    <location>
        <begin position="38"/>
        <end position="58"/>
    </location>
</feature>
<organism evidence="3 4">
    <name type="scientific">Flavobacterium keumense</name>
    <dbReference type="NCBI Taxonomy" id="1306518"/>
    <lineage>
        <taxon>Bacteria</taxon>
        <taxon>Pseudomonadati</taxon>
        <taxon>Bacteroidota</taxon>
        <taxon>Flavobacteriia</taxon>
        <taxon>Flavobacteriales</taxon>
        <taxon>Flavobacteriaceae</taxon>
        <taxon>Flavobacterium</taxon>
    </lineage>
</organism>
<keyword evidence="1" id="KW-0812">Transmembrane</keyword>
<evidence type="ECO:0000313" key="3">
    <source>
        <dbReference type="EMBL" id="WGK94153.1"/>
    </source>
</evidence>
<evidence type="ECO:0000256" key="1">
    <source>
        <dbReference type="SAM" id="Phobius"/>
    </source>
</evidence>
<dbReference type="RefSeq" id="WP_264533120.1">
    <property type="nucleotide sequence ID" value="NZ_CP092332.1"/>
</dbReference>
<dbReference type="EMBL" id="CP092332">
    <property type="protein sequence ID" value="WGK94153.1"/>
    <property type="molecule type" value="Genomic_DNA"/>
</dbReference>
<dbReference type="InterPro" id="IPR019251">
    <property type="entry name" value="DUF2231_TM"/>
</dbReference>
<feature type="transmembrane region" description="Helical" evidence="1">
    <location>
        <begin position="112"/>
        <end position="129"/>
    </location>
</feature>
<proteinExistence type="predicted"/>
<reference evidence="3 4" key="2">
    <citation type="submission" date="2023-06" db="EMBL/GenBank/DDBJ databases">
        <title>Complete Genome Sequence of Flavobacterium keumense K3R-10.</title>
        <authorList>
            <person name="Jeong H."/>
            <person name="Jhang S.Y."/>
            <person name="Kim J.N."/>
        </authorList>
    </citation>
    <scope>NUCLEOTIDE SEQUENCE [LARGE SCALE GENOMIC DNA]</scope>
    <source>
        <strain evidence="3 4">K3R-10</strain>
    </source>
</reference>
<feature type="transmembrane region" description="Helical" evidence="1">
    <location>
        <begin position="86"/>
        <end position="105"/>
    </location>
</feature>
<accession>A0ABY8N4L5</accession>
<reference evidence="3 4" key="1">
    <citation type="submission" date="2022-02" db="EMBL/GenBank/DDBJ databases">
        <authorList>
            <person name="Cha I.-T."/>
            <person name="Lee K.-E."/>
            <person name="Park S.-J."/>
        </authorList>
    </citation>
    <scope>NUCLEOTIDE SEQUENCE [LARGE SCALE GENOMIC DNA]</scope>
    <source>
        <strain evidence="3 4">K3R-10</strain>
    </source>
</reference>
<keyword evidence="1" id="KW-0472">Membrane</keyword>